<reference evidence="11" key="1">
    <citation type="journal article" date="2019" name="Int. J. Syst. Evol. Microbiol.">
        <title>The Global Catalogue of Microorganisms (GCM) 10K type strain sequencing project: providing services to taxonomists for standard genome sequencing and annotation.</title>
        <authorList>
            <consortium name="The Broad Institute Genomics Platform"/>
            <consortium name="The Broad Institute Genome Sequencing Center for Infectious Disease"/>
            <person name="Wu L."/>
            <person name="Ma J."/>
        </authorList>
    </citation>
    <scope>NUCLEOTIDE SEQUENCE [LARGE SCALE GENOMIC DNA]</scope>
    <source>
        <strain evidence="11">CCM 8604</strain>
    </source>
</reference>
<keyword evidence="3" id="KW-1003">Cell membrane</keyword>
<evidence type="ECO:0000256" key="4">
    <source>
        <dbReference type="ARBA" id="ARBA00022692"/>
    </source>
</evidence>
<organism evidence="10 11">
    <name type="scientific">Alloscardovia venturai</name>
    <dbReference type="NCBI Taxonomy" id="1769421"/>
    <lineage>
        <taxon>Bacteria</taxon>
        <taxon>Bacillati</taxon>
        <taxon>Actinomycetota</taxon>
        <taxon>Actinomycetes</taxon>
        <taxon>Bifidobacteriales</taxon>
        <taxon>Bifidobacteriaceae</taxon>
        <taxon>Alloscardovia</taxon>
    </lineage>
</organism>
<sequence>MTEIFSSLTSWINSRVDRIVFLLIAFVITWLLSHFVAKLMHTILDRAPIPSASLFINVIRVLIWVIGIVIVLKPVFGIEATSLVTALGIGGLAVSLGLQDTISNFLGGFGLMASKVIKPGDRITINGITGRVQDVTWRHTVLVERSGSHLVIPNSVLNTSALERLPRANEAFTTLHILLRSDIDVKSTFEDIVTTVSYSTRNLALKGTTPTVRLTNFSAYGIDAEVILYAKDGIAYAAIHDAAARALAGKPYMAQMHYEADSSKNFAHTAVTSPLSHLHDDLATPPDLVETKILSPTPLKENSSSHRHDNLA</sequence>
<keyword evidence="4 7" id="KW-0812">Transmembrane</keyword>
<evidence type="ECO:0000256" key="1">
    <source>
        <dbReference type="ARBA" id="ARBA00004651"/>
    </source>
</evidence>
<dbReference type="EMBL" id="JBHTHQ010000011">
    <property type="protein sequence ID" value="MFD0704395.1"/>
    <property type="molecule type" value="Genomic_DNA"/>
</dbReference>
<dbReference type="InterPro" id="IPR010920">
    <property type="entry name" value="LSM_dom_sf"/>
</dbReference>
<dbReference type="PANTHER" id="PTHR30221:SF8">
    <property type="entry name" value="SMALL-CONDUCTANCE MECHANOSENSITIVE CHANNEL"/>
    <property type="match status" value="1"/>
</dbReference>
<proteinExistence type="inferred from homology"/>
<keyword evidence="5 7" id="KW-1133">Transmembrane helix</keyword>
<dbReference type="Pfam" id="PF00924">
    <property type="entry name" value="MS_channel_2nd"/>
    <property type="match status" value="1"/>
</dbReference>
<accession>A0ABW2Y4X5</accession>
<evidence type="ECO:0000259" key="9">
    <source>
        <dbReference type="Pfam" id="PF21088"/>
    </source>
</evidence>
<dbReference type="PANTHER" id="PTHR30221">
    <property type="entry name" value="SMALL-CONDUCTANCE MECHANOSENSITIVE CHANNEL"/>
    <property type="match status" value="1"/>
</dbReference>
<comment type="subcellular location">
    <subcellularLocation>
        <location evidence="1">Cell membrane</location>
        <topology evidence="1">Multi-pass membrane protein</topology>
    </subcellularLocation>
</comment>
<name>A0ABW2Y4X5_9BIFI</name>
<evidence type="ECO:0000256" key="3">
    <source>
        <dbReference type="ARBA" id="ARBA00022475"/>
    </source>
</evidence>
<evidence type="ECO:0000313" key="10">
    <source>
        <dbReference type="EMBL" id="MFD0704395.1"/>
    </source>
</evidence>
<evidence type="ECO:0000256" key="6">
    <source>
        <dbReference type="ARBA" id="ARBA00023136"/>
    </source>
</evidence>
<evidence type="ECO:0000256" key="7">
    <source>
        <dbReference type="SAM" id="Phobius"/>
    </source>
</evidence>
<evidence type="ECO:0000256" key="2">
    <source>
        <dbReference type="ARBA" id="ARBA00008017"/>
    </source>
</evidence>
<evidence type="ECO:0000256" key="5">
    <source>
        <dbReference type="ARBA" id="ARBA00022989"/>
    </source>
</evidence>
<dbReference type="InterPro" id="IPR006685">
    <property type="entry name" value="MscS_channel_2nd"/>
</dbReference>
<keyword evidence="11" id="KW-1185">Reference proteome</keyword>
<feature type="transmembrane region" description="Helical" evidence="7">
    <location>
        <begin position="52"/>
        <end position="72"/>
    </location>
</feature>
<gene>
    <name evidence="10" type="ORF">ACFQY8_01330</name>
</gene>
<dbReference type="InterPro" id="IPR045275">
    <property type="entry name" value="MscS_archaea/bacteria_type"/>
</dbReference>
<dbReference type="SUPFAM" id="SSF50182">
    <property type="entry name" value="Sm-like ribonucleoproteins"/>
    <property type="match status" value="1"/>
</dbReference>
<feature type="domain" description="Mechanosensitive ion channel transmembrane helices 2/3" evidence="9">
    <location>
        <begin position="57"/>
        <end position="99"/>
    </location>
</feature>
<dbReference type="Pfam" id="PF21088">
    <property type="entry name" value="MS_channel_1st"/>
    <property type="match status" value="1"/>
</dbReference>
<dbReference type="SUPFAM" id="SSF82861">
    <property type="entry name" value="Mechanosensitive channel protein MscS (YggB), transmembrane region"/>
    <property type="match status" value="1"/>
</dbReference>
<comment type="caution">
    <text evidence="10">The sequence shown here is derived from an EMBL/GenBank/DDBJ whole genome shotgun (WGS) entry which is preliminary data.</text>
</comment>
<evidence type="ECO:0000259" key="8">
    <source>
        <dbReference type="Pfam" id="PF00924"/>
    </source>
</evidence>
<keyword evidence="6 7" id="KW-0472">Membrane</keyword>
<protein>
    <submittedName>
        <fullName evidence="10">Mechanosensitive ion channel family protein</fullName>
    </submittedName>
</protein>
<evidence type="ECO:0000313" key="11">
    <source>
        <dbReference type="Proteomes" id="UP001597036"/>
    </source>
</evidence>
<dbReference type="Gene3D" id="1.10.287.1260">
    <property type="match status" value="1"/>
</dbReference>
<feature type="transmembrane region" description="Helical" evidence="7">
    <location>
        <begin position="78"/>
        <end position="98"/>
    </location>
</feature>
<dbReference type="InterPro" id="IPR049142">
    <property type="entry name" value="MS_channel_1st"/>
</dbReference>
<feature type="transmembrane region" description="Helical" evidence="7">
    <location>
        <begin position="20"/>
        <end position="40"/>
    </location>
</feature>
<comment type="similarity">
    <text evidence="2">Belongs to the MscS (TC 1.A.23) family.</text>
</comment>
<dbReference type="InterPro" id="IPR023408">
    <property type="entry name" value="MscS_beta-dom_sf"/>
</dbReference>
<dbReference type="InterPro" id="IPR011014">
    <property type="entry name" value="MscS_channel_TM-2"/>
</dbReference>
<feature type="domain" description="Mechanosensitive ion channel MscS" evidence="8">
    <location>
        <begin position="100"/>
        <end position="161"/>
    </location>
</feature>
<dbReference type="RefSeq" id="WP_377937859.1">
    <property type="nucleotide sequence ID" value="NZ_JBHTHQ010000011.1"/>
</dbReference>
<dbReference type="Proteomes" id="UP001597036">
    <property type="component" value="Unassembled WGS sequence"/>
</dbReference>
<dbReference type="Gene3D" id="2.30.30.60">
    <property type="match status" value="1"/>
</dbReference>